<evidence type="ECO:0000313" key="2">
    <source>
        <dbReference type="Proteomes" id="UP001320159"/>
    </source>
</evidence>
<dbReference type="EMBL" id="PGCK01000004">
    <property type="protein sequence ID" value="MCD1294572.1"/>
    <property type="molecule type" value="Genomic_DNA"/>
</dbReference>
<proteinExistence type="predicted"/>
<dbReference type="Proteomes" id="UP001320159">
    <property type="component" value="Unassembled WGS sequence"/>
</dbReference>
<reference evidence="1 2" key="1">
    <citation type="submission" date="2017-11" db="EMBL/GenBank/DDBJ databases">
        <title>Isolation and Characterization of Family Methanocellaceae Species from Potential Methane Hydrate Area Offshore Southwestern Taiwan.</title>
        <authorList>
            <person name="Zhang W.-L."/>
            <person name="Chen W.-C."/>
            <person name="Lai M.-C."/>
            <person name="Chen S.-C."/>
        </authorList>
    </citation>
    <scope>NUCLEOTIDE SEQUENCE [LARGE SCALE GENOMIC DNA]</scope>
    <source>
        <strain evidence="1 2">CWC-04</strain>
    </source>
</reference>
<dbReference type="AlphaFoldDB" id="A0AAP2RE96"/>
<sequence length="113" mass="11741">MSNIELAVSGPWDGDGAGVAVPVGSGLAAEVAAGVASPAVGVAGTLSEGPEQPENATPINAISMSAIIQCFCLNLFHLKYGYMLPDKNNKLLLKPYVKLTARMKIDILFKPGK</sequence>
<organism evidence="1 2">
    <name type="scientific">Methanooceanicella nereidis</name>
    <dbReference type="NCBI Taxonomy" id="2052831"/>
    <lineage>
        <taxon>Archaea</taxon>
        <taxon>Methanobacteriati</taxon>
        <taxon>Methanobacteriota</taxon>
        <taxon>Stenosarchaea group</taxon>
        <taxon>Methanomicrobia</taxon>
        <taxon>Methanocellales</taxon>
        <taxon>Methanocellaceae</taxon>
        <taxon>Methanooceanicella</taxon>
    </lineage>
</organism>
<keyword evidence="2" id="KW-1185">Reference proteome</keyword>
<evidence type="ECO:0000313" key="1">
    <source>
        <dbReference type="EMBL" id="MCD1294572.1"/>
    </source>
</evidence>
<protein>
    <submittedName>
        <fullName evidence="1">Uncharacterized protein</fullName>
    </submittedName>
</protein>
<gene>
    <name evidence="1" type="ORF">CUJ83_06095</name>
</gene>
<name>A0AAP2RE96_9EURY</name>
<comment type="caution">
    <text evidence="1">The sequence shown here is derived from an EMBL/GenBank/DDBJ whole genome shotgun (WGS) entry which is preliminary data.</text>
</comment>
<accession>A0AAP2RE96</accession>